<dbReference type="Pfam" id="PF08281">
    <property type="entry name" value="Sigma70_r4_2"/>
    <property type="match status" value="1"/>
</dbReference>
<organism evidence="7 8">
    <name type="scientific">Pseudoramibacter porci</name>
    <dbReference type="NCBI Taxonomy" id="2606631"/>
    <lineage>
        <taxon>Bacteria</taxon>
        <taxon>Bacillati</taxon>
        <taxon>Bacillota</taxon>
        <taxon>Clostridia</taxon>
        <taxon>Eubacteriales</taxon>
        <taxon>Eubacteriaceae</taxon>
        <taxon>Pseudoramibacter</taxon>
    </lineage>
</organism>
<keyword evidence="3" id="KW-0238">DNA-binding</keyword>
<dbReference type="InterPro" id="IPR007324">
    <property type="entry name" value="Sugar-bd_dom_put"/>
</dbReference>
<evidence type="ECO:0000256" key="4">
    <source>
        <dbReference type="ARBA" id="ARBA00023163"/>
    </source>
</evidence>
<comment type="similarity">
    <text evidence="1">Belongs to the SorC transcriptional regulatory family.</text>
</comment>
<sequence>MTELNKYEQSSFLIIKVSYMYYISGLSQNEIAKELNISVTTVSRLLKKGREKNVIEFVIRDPFVKCLKQEKKLKTIFGLKDVVIAPAVDIQSVGEDSKESKDNVKKLVALEAARYLQRIIKEDDVLGITWGSTIYYMINYLNPAQRIPATFVTLHGSLSYYVNEWDVRTLIRRIAKAFSGKNYSLPTNALMSSSKLAQMLKREKDVKKVYEMFKKINISISGMGSLYPELNSILSKPDYLSPKDLKNLQSKNVVGDIALHFFDRNGIECQTDLIDRTISMNFEDFKKIDQKITIASGVEKAYTAYSALKGHLIDTLIVDNQLAGKILELYHQEKELGIDIYHNI</sequence>
<dbReference type="GO" id="GO:0006352">
    <property type="term" value="P:DNA-templated transcription initiation"/>
    <property type="evidence" value="ECO:0007669"/>
    <property type="project" value="InterPro"/>
</dbReference>
<dbReference type="GO" id="GO:0030246">
    <property type="term" value="F:carbohydrate binding"/>
    <property type="evidence" value="ECO:0007669"/>
    <property type="project" value="InterPro"/>
</dbReference>
<dbReference type="Gene3D" id="1.10.10.60">
    <property type="entry name" value="Homeodomain-like"/>
    <property type="match status" value="1"/>
</dbReference>
<feature type="domain" description="RNA polymerase sigma factor 70 region 4 type 2" evidence="6">
    <location>
        <begin position="20"/>
        <end position="52"/>
    </location>
</feature>
<evidence type="ECO:0000256" key="2">
    <source>
        <dbReference type="ARBA" id="ARBA00023015"/>
    </source>
</evidence>
<feature type="domain" description="Sugar-binding" evidence="5">
    <location>
        <begin position="62"/>
        <end position="328"/>
    </location>
</feature>
<evidence type="ECO:0000256" key="1">
    <source>
        <dbReference type="ARBA" id="ARBA00010466"/>
    </source>
</evidence>
<dbReference type="InterPro" id="IPR037171">
    <property type="entry name" value="NagB/RpiA_transferase-like"/>
</dbReference>
<comment type="caution">
    <text evidence="7">The sequence shown here is derived from an EMBL/GenBank/DDBJ whole genome shotgun (WGS) entry which is preliminary data.</text>
</comment>
<dbReference type="GO" id="GO:0003677">
    <property type="term" value="F:DNA binding"/>
    <property type="evidence" value="ECO:0007669"/>
    <property type="project" value="UniProtKB-KW"/>
</dbReference>
<evidence type="ECO:0000256" key="3">
    <source>
        <dbReference type="ARBA" id="ARBA00023125"/>
    </source>
</evidence>
<keyword evidence="4" id="KW-0804">Transcription</keyword>
<dbReference type="EMBL" id="VUMO01000003">
    <property type="protein sequence ID" value="MSS19385.1"/>
    <property type="molecule type" value="Genomic_DNA"/>
</dbReference>
<accession>A0A7X2NFC2</accession>
<evidence type="ECO:0000313" key="7">
    <source>
        <dbReference type="EMBL" id="MSS19385.1"/>
    </source>
</evidence>
<dbReference type="InterPro" id="IPR013324">
    <property type="entry name" value="RNA_pol_sigma_r3/r4-like"/>
</dbReference>
<dbReference type="SUPFAM" id="SSF100950">
    <property type="entry name" value="NagB/RpiA/CoA transferase-like"/>
    <property type="match status" value="1"/>
</dbReference>
<proteinExistence type="inferred from homology"/>
<keyword evidence="2" id="KW-0805">Transcription regulation</keyword>
<dbReference type="SUPFAM" id="SSF88659">
    <property type="entry name" value="Sigma3 and sigma4 domains of RNA polymerase sigma factors"/>
    <property type="match status" value="1"/>
</dbReference>
<evidence type="ECO:0000313" key="8">
    <source>
        <dbReference type="Proteomes" id="UP000461754"/>
    </source>
</evidence>
<keyword evidence="8" id="KW-1185">Reference proteome</keyword>
<dbReference type="GO" id="GO:0016987">
    <property type="term" value="F:sigma factor activity"/>
    <property type="evidence" value="ECO:0007669"/>
    <property type="project" value="InterPro"/>
</dbReference>
<dbReference type="Proteomes" id="UP000461754">
    <property type="component" value="Unassembled WGS sequence"/>
</dbReference>
<dbReference type="InterPro" id="IPR051054">
    <property type="entry name" value="SorC_transcr_regulators"/>
</dbReference>
<dbReference type="PANTHER" id="PTHR34294">
    <property type="entry name" value="TRANSCRIPTIONAL REGULATOR-RELATED"/>
    <property type="match status" value="1"/>
</dbReference>
<evidence type="ECO:0000259" key="5">
    <source>
        <dbReference type="Pfam" id="PF04198"/>
    </source>
</evidence>
<dbReference type="RefSeq" id="WP_154575794.1">
    <property type="nucleotide sequence ID" value="NZ_VUMO01000003.1"/>
</dbReference>
<dbReference type="CDD" id="cd06171">
    <property type="entry name" value="Sigma70_r4"/>
    <property type="match status" value="1"/>
</dbReference>
<reference evidence="7 8" key="1">
    <citation type="submission" date="2019-08" db="EMBL/GenBank/DDBJ databases">
        <title>In-depth cultivation of the pig gut microbiome towards novel bacterial diversity and tailored functional studies.</title>
        <authorList>
            <person name="Wylensek D."/>
            <person name="Hitch T.C.A."/>
            <person name="Clavel T."/>
        </authorList>
    </citation>
    <scope>NUCLEOTIDE SEQUENCE [LARGE SCALE GENOMIC DNA]</scope>
    <source>
        <strain evidence="7 8">RF-744-FAT-4</strain>
    </source>
</reference>
<evidence type="ECO:0000259" key="6">
    <source>
        <dbReference type="Pfam" id="PF08281"/>
    </source>
</evidence>
<dbReference type="AlphaFoldDB" id="A0A7X2NFC2"/>
<dbReference type="PANTHER" id="PTHR34294:SF1">
    <property type="entry name" value="TRANSCRIPTIONAL REGULATOR LSRR"/>
    <property type="match status" value="1"/>
</dbReference>
<gene>
    <name evidence="7" type="ORF">FYJ52_03020</name>
</gene>
<name>A0A7X2NFC2_9FIRM</name>
<dbReference type="Pfam" id="PF04198">
    <property type="entry name" value="Sugar-bind"/>
    <property type="match status" value="1"/>
</dbReference>
<protein>
    <submittedName>
        <fullName evidence="7">Winged helix-turn-helix transcriptional regulator</fullName>
    </submittedName>
</protein>
<dbReference type="Gene3D" id="3.40.50.1360">
    <property type="match status" value="1"/>
</dbReference>
<dbReference type="InterPro" id="IPR013249">
    <property type="entry name" value="RNA_pol_sigma70_r4_t2"/>
</dbReference>